<feature type="chain" id="PRO_5022010856" evidence="1">
    <location>
        <begin position="32"/>
        <end position="186"/>
    </location>
</feature>
<dbReference type="PANTHER" id="PTHR37625:SF4">
    <property type="entry name" value="OUTER MEMBRANE LIPOPROTEIN"/>
    <property type="match status" value="1"/>
</dbReference>
<gene>
    <name evidence="2" type="ORF">FHU10_3915</name>
</gene>
<evidence type="ECO:0000313" key="2">
    <source>
        <dbReference type="EMBL" id="TVZ71291.1"/>
    </source>
</evidence>
<dbReference type="PANTHER" id="PTHR37625">
    <property type="entry name" value="OUTER MEMBRANE LIPOPROTEIN-RELATED"/>
    <property type="match status" value="1"/>
</dbReference>
<name>A0A542BRF2_SERFO</name>
<evidence type="ECO:0000256" key="1">
    <source>
        <dbReference type="SAM" id="SignalP"/>
    </source>
</evidence>
<dbReference type="NCBIfam" id="TIGR03352">
    <property type="entry name" value="VI_chp_3"/>
    <property type="match status" value="1"/>
</dbReference>
<sequence>MAIINFNPRQPRIGAFWMKALPVMLLGSALAGCGLTQTVKDGMVSTTKAIFYKQVKVLHLDFTARSAMNNNQSGAPLATVVRVYQLKDRQAFDATDYHSLFAADSQAIKADLLAERDIRITPEGAVSLDMPMEEGTQYVAVAAMFWSPDETNNTWRLVLKREELDPDKPRQIELNNNALVLKPLKK</sequence>
<dbReference type="AlphaFoldDB" id="A0A542BRF2"/>
<proteinExistence type="predicted"/>
<accession>A0A542BRF2</accession>
<dbReference type="EMBL" id="VISQ01000001">
    <property type="protein sequence ID" value="TVZ71291.1"/>
    <property type="molecule type" value="Genomic_DNA"/>
</dbReference>
<dbReference type="Gene3D" id="2.60.40.4150">
    <property type="entry name" value="Type VI secretion system, lipoprotein SciN"/>
    <property type="match status" value="1"/>
</dbReference>
<keyword evidence="1" id="KW-0732">Signal</keyword>
<comment type="caution">
    <text evidence="2">The sequence shown here is derived from an EMBL/GenBank/DDBJ whole genome shotgun (WGS) entry which is preliminary data.</text>
</comment>
<dbReference type="Pfam" id="PF12790">
    <property type="entry name" value="T6SS-SciN"/>
    <property type="match status" value="1"/>
</dbReference>
<dbReference type="InterPro" id="IPR017734">
    <property type="entry name" value="T6SS_SciN"/>
</dbReference>
<reference evidence="2" key="1">
    <citation type="submission" date="2019-06" db="EMBL/GenBank/DDBJ databases">
        <authorList>
            <person name="Deangelis K."/>
            <person name="Huntemann M."/>
            <person name="Clum A."/>
            <person name="Pillay M."/>
            <person name="Palaniappan K."/>
            <person name="Varghese N."/>
            <person name="Mikhailova N."/>
            <person name="Stamatis D."/>
            <person name="Reddy T."/>
            <person name="Daum C."/>
            <person name="Shapiro N."/>
            <person name="Ivanova N."/>
            <person name="Kyrpides N."/>
            <person name="Woyke T."/>
        </authorList>
    </citation>
    <scope>NUCLEOTIDE SEQUENCE [LARGE SCALE GENOMIC DNA]</scope>
    <source>
        <strain evidence="2">128R</strain>
    </source>
</reference>
<organism evidence="2">
    <name type="scientific">Serratia fonticola</name>
    <dbReference type="NCBI Taxonomy" id="47917"/>
    <lineage>
        <taxon>Bacteria</taxon>
        <taxon>Pseudomonadati</taxon>
        <taxon>Pseudomonadota</taxon>
        <taxon>Gammaproteobacteria</taxon>
        <taxon>Enterobacterales</taxon>
        <taxon>Yersiniaceae</taxon>
        <taxon>Serratia</taxon>
    </lineage>
</organism>
<reference evidence="2" key="2">
    <citation type="submission" date="2019-08" db="EMBL/GenBank/DDBJ databases">
        <title>Investigation of anaerobic lignin degradation for improved lignocellulosic biofuels.</title>
        <authorList>
            <person name="Deangelis K.PhD."/>
        </authorList>
    </citation>
    <scope>NUCLEOTIDE SEQUENCE [LARGE SCALE GENOMIC DNA]</scope>
    <source>
        <strain evidence="2">128R</strain>
    </source>
</reference>
<feature type="signal peptide" evidence="1">
    <location>
        <begin position="1"/>
        <end position="31"/>
    </location>
</feature>
<dbReference type="InterPro" id="IPR038706">
    <property type="entry name" value="Type_VI_SciN-like_sf"/>
</dbReference>
<protein>
    <submittedName>
        <fullName evidence="2">Type VI secretion system protein VasD</fullName>
    </submittedName>
</protein>